<evidence type="ECO:0000313" key="1">
    <source>
        <dbReference type="EMBL" id="AIL60045.1"/>
    </source>
</evidence>
<evidence type="ECO:0000313" key="2">
    <source>
        <dbReference type="Proteomes" id="UP000028931"/>
    </source>
</evidence>
<dbReference type="KEGG" id="palk:PSAKL28_08140"/>
<dbReference type="HOGENOM" id="CLU_173312_0_1_6"/>
<sequence length="105" mass="11015">MNEDSIKGSSTGLKTIGVGVFGEGASGTAADRLFRVEPGHNADFVLEQAALLMNCVSKLTQHVLFEQDEAMICAAHYLSGMAKAMVEDLAHGMMVGSSGHIKSTS</sequence>
<dbReference type="Pfam" id="PF11275">
    <property type="entry name" value="DUF3077"/>
    <property type="match status" value="1"/>
</dbReference>
<dbReference type="RefSeq" id="WP_051939167.1">
    <property type="nucleotide sequence ID" value="NZ_CP009048.1"/>
</dbReference>
<accession>A0A077F6X6</accession>
<dbReference type="EMBL" id="CP009048">
    <property type="protein sequence ID" value="AIL60045.1"/>
    <property type="molecule type" value="Genomic_DNA"/>
</dbReference>
<proteinExistence type="predicted"/>
<dbReference type="InterPro" id="IPR021427">
    <property type="entry name" value="DUF3077"/>
</dbReference>
<reference evidence="1 2" key="1">
    <citation type="submission" date="2014-07" db="EMBL/GenBank/DDBJ databases">
        <authorList>
            <person name="Lee K."/>
            <person name="Lim J.Y."/>
            <person name="Hwang I."/>
        </authorList>
    </citation>
    <scope>NUCLEOTIDE SEQUENCE [LARGE SCALE GENOMIC DNA]</scope>
    <source>
        <strain evidence="1 2">KL28</strain>
    </source>
</reference>
<gene>
    <name evidence="1" type="ORF">PSAKL28_08140</name>
</gene>
<name>A0A077F6X6_9PSED</name>
<dbReference type="OrthoDB" id="6899489at2"/>
<protein>
    <recommendedName>
        <fullName evidence="3">DUF3077 domain-containing protein</fullName>
    </recommendedName>
</protein>
<evidence type="ECO:0008006" key="3">
    <source>
        <dbReference type="Google" id="ProtNLM"/>
    </source>
</evidence>
<dbReference type="AlphaFoldDB" id="A0A077F6X6"/>
<organism evidence="1 2">
    <name type="scientific">Pseudomonas alkylphenolica</name>
    <dbReference type="NCBI Taxonomy" id="237609"/>
    <lineage>
        <taxon>Bacteria</taxon>
        <taxon>Pseudomonadati</taxon>
        <taxon>Pseudomonadota</taxon>
        <taxon>Gammaproteobacteria</taxon>
        <taxon>Pseudomonadales</taxon>
        <taxon>Pseudomonadaceae</taxon>
        <taxon>Pseudomonas</taxon>
    </lineage>
</organism>
<dbReference type="Proteomes" id="UP000028931">
    <property type="component" value="Chromosome"/>
</dbReference>